<sequence length="254" mass="25412">MNKVVRILAFALMIGGALTTASCGDKGSDPQAQPQTAAISGQISPAGSVTTVTATDASGKTTTATPGSTGAYSFPGLAPGAYTLTFAPAAGYTAPASLPVTLAAAGTTAPAVTVAVAPASASFSANGVPVTPAYIFSQVFFGDRTLTFSVSPGGAPGPTVSIDLDGVTPAVGTYSLTGSLTDYEATYNDANYQSYFTLGNNNGATRSGTLVITNVNASLRRFSGTFEFVGFGTNNAGVYVSARITNGVFTNLSY</sequence>
<evidence type="ECO:0000256" key="1">
    <source>
        <dbReference type="SAM" id="SignalP"/>
    </source>
</evidence>
<proteinExistence type="predicted"/>
<comment type="caution">
    <text evidence="2">The sequence shown here is derived from an EMBL/GenBank/DDBJ whole genome shotgun (WGS) entry which is preliminary data.</text>
</comment>
<feature type="signal peptide" evidence="1">
    <location>
        <begin position="1"/>
        <end position="23"/>
    </location>
</feature>
<name>A0ABS0I3X7_9BACT</name>
<dbReference type="PROSITE" id="PS51257">
    <property type="entry name" value="PROKAR_LIPOPROTEIN"/>
    <property type="match status" value="1"/>
</dbReference>
<dbReference type="RefSeq" id="WP_196293100.1">
    <property type="nucleotide sequence ID" value="NZ_JADQDM010000004.1"/>
</dbReference>
<dbReference type="SUPFAM" id="SSF49452">
    <property type="entry name" value="Starch-binding domain-like"/>
    <property type="match status" value="1"/>
</dbReference>
<gene>
    <name evidence="2" type="ORF">I2H31_11095</name>
</gene>
<dbReference type="Proteomes" id="UP000618931">
    <property type="component" value="Unassembled WGS sequence"/>
</dbReference>
<accession>A0ABS0I3X7</accession>
<keyword evidence="1" id="KW-0732">Signal</keyword>
<reference evidence="2 3" key="1">
    <citation type="submission" date="2020-11" db="EMBL/GenBank/DDBJ databases">
        <authorList>
            <person name="Kim M.K."/>
        </authorList>
    </citation>
    <scope>NUCLEOTIDE SEQUENCE [LARGE SCALE GENOMIC DNA]</scope>
    <source>
        <strain evidence="2 3">BT662</strain>
    </source>
</reference>
<evidence type="ECO:0000313" key="3">
    <source>
        <dbReference type="Proteomes" id="UP000618931"/>
    </source>
</evidence>
<dbReference type="EMBL" id="JADQDM010000004">
    <property type="protein sequence ID" value="MBF9221651.1"/>
    <property type="molecule type" value="Genomic_DNA"/>
</dbReference>
<organism evidence="2 3">
    <name type="scientific">Hymenobacter ruricola</name>
    <dbReference type="NCBI Taxonomy" id="2791023"/>
    <lineage>
        <taxon>Bacteria</taxon>
        <taxon>Pseudomonadati</taxon>
        <taxon>Bacteroidota</taxon>
        <taxon>Cytophagia</taxon>
        <taxon>Cytophagales</taxon>
        <taxon>Hymenobacteraceae</taxon>
        <taxon>Hymenobacter</taxon>
    </lineage>
</organism>
<evidence type="ECO:0000313" key="2">
    <source>
        <dbReference type="EMBL" id="MBF9221651.1"/>
    </source>
</evidence>
<evidence type="ECO:0008006" key="4">
    <source>
        <dbReference type="Google" id="ProtNLM"/>
    </source>
</evidence>
<keyword evidence="3" id="KW-1185">Reference proteome</keyword>
<dbReference type="InterPro" id="IPR013784">
    <property type="entry name" value="Carb-bd-like_fold"/>
</dbReference>
<protein>
    <recommendedName>
        <fullName evidence="4">Carboxypeptidase regulatory-like domain-containing protein</fullName>
    </recommendedName>
</protein>
<dbReference type="Gene3D" id="2.60.40.1120">
    <property type="entry name" value="Carboxypeptidase-like, regulatory domain"/>
    <property type="match status" value="1"/>
</dbReference>
<feature type="chain" id="PRO_5047289044" description="Carboxypeptidase regulatory-like domain-containing protein" evidence="1">
    <location>
        <begin position="24"/>
        <end position="254"/>
    </location>
</feature>